<feature type="region of interest" description="Disordered" evidence="1">
    <location>
        <begin position="106"/>
        <end position="195"/>
    </location>
</feature>
<accession>K2REE4</accession>
<protein>
    <submittedName>
        <fullName evidence="2">Uncharacterized protein</fullName>
    </submittedName>
</protein>
<dbReference type="EMBL" id="AHHD01000422">
    <property type="protein sequence ID" value="EKG12953.1"/>
    <property type="molecule type" value="Genomic_DNA"/>
</dbReference>
<dbReference type="AlphaFoldDB" id="K2REE4"/>
<feature type="compositionally biased region" description="Basic residues" evidence="1">
    <location>
        <begin position="153"/>
        <end position="169"/>
    </location>
</feature>
<evidence type="ECO:0000256" key="1">
    <source>
        <dbReference type="SAM" id="MobiDB-lite"/>
    </source>
</evidence>
<gene>
    <name evidence="2" type="ORF">MPH_09945</name>
</gene>
<dbReference type="VEuPathDB" id="FungiDB:MPH_09945"/>
<dbReference type="Proteomes" id="UP000007129">
    <property type="component" value="Unassembled WGS sequence"/>
</dbReference>
<name>K2REE4_MACPH</name>
<organism evidence="2 3">
    <name type="scientific">Macrophomina phaseolina (strain MS6)</name>
    <name type="common">Charcoal rot fungus</name>
    <dbReference type="NCBI Taxonomy" id="1126212"/>
    <lineage>
        <taxon>Eukaryota</taxon>
        <taxon>Fungi</taxon>
        <taxon>Dikarya</taxon>
        <taxon>Ascomycota</taxon>
        <taxon>Pezizomycotina</taxon>
        <taxon>Dothideomycetes</taxon>
        <taxon>Dothideomycetes incertae sedis</taxon>
        <taxon>Botryosphaeriales</taxon>
        <taxon>Botryosphaeriaceae</taxon>
        <taxon>Macrophomina</taxon>
    </lineage>
</organism>
<proteinExistence type="predicted"/>
<dbReference type="HOGENOM" id="CLU_1321124_0_0_1"/>
<reference evidence="2 3" key="1">
    <citation type="journal article" date="2012" name="BMC Genomics">
        <title>Tools to kill: Genome of one of the most destructive plant pathogenic fungi Macrophomina phaseolina.</title>
        <authorList>
            <person name="Islam M.S."/>
            <person name="Haque M.S."/>
            <person name="Islam M.M."/>
            <person name="Emdad E.M."/>
            <person name="Halim A."/>
            <person name="Hossen Q.M.M."/>
            <person name="Hossain M.Z."/>
            <person name="Ahmed B."/>
            <person name="Rahim S."/>
            <person name="Rahman M.S."/>
            <person name="Alam M.M."/>
            <person name="Hou S."/>
            <person name="Wan X."/>
            <person name="Saito J.A."/>
            <person name="Alam M."/>
        </authorList>
    </citation>
    <scope>NUCLEOTIDE SEQUENCE [LARGE SCALE GENOMIC DNA]</scope>
    <source>
        <strain evidence="2 3">MS6</strain>
    </source>
</reference>
<comment type="caution">
    <text evidence="2">The sequence shown here is derived from an EMBL/GenBank/DDBJ whole genome shotgun (WGS) entry which is preliminary data.</text>
</comment>
<dbReference type="InParanoid" id="K2REE4"/>
<evidence type="ECO:0000313" key="2">
    <source>
        <dbReference type="EMBL" id="EKG12953.1"/>
    </source>
</evidence>
<sequence>MGWQPCRMNTATSAALYIHMPKSRNERKCVGSAESGGRTCTGCLAGIASRTQEQPPKGDKRLSVVQGGNLHALPRRGLAAVASTHLFSLPLTSSSPSAGRTVIPAADGNLHPPDLPSDHRSCSVGGRNTCRQQGCKATSRKENLNPAVSCERKGHRQTAKPNQKKRKKSSLGPSDAVLAKETVSPETRRKAASALSRRSCRGWILDFS</sequence>
<evidence type="ECO:0000313" key="3">
    <source>
        <dbReference type="Proteomes" id="UP000007129"/>
    </source>
</evidence>